<name>A0A6J4UKT4_9BACT</name>
<evidence type="ECO:0000313" key="2">
    <source>
        <dbReference type="EMBL" id="CAA9553283.1"/>
    </source>
</evidence>
<dbReference type="InterPro" id="IPR029058">
    <property type="entry name" value="AB_hydrolase_fold"/>
</dbReference>
<proteinExistence type="predicted"/>
<protein>
    <submittedName>
        <fullName evidence="2">Prolyl oligopeptidase family protein</fullName>
    </submittedName>
</protein>
<dbReference type="InterPro" id="IPR001375">
    <property type="entry name" value="Peptidase_S9_cat"/>
</dbReference>
<dbReference type="Gene3D" id="3.40.50.1820">
    <property type="entry name" value="alpha/beta hydrolase"/>
    <property type="match status" value="1"/>
</dbReference>
<dbReference type="InterPro" id="IPR050585">
    <property type="entry name" value="Xaa-Pro_dipeptidyl-ppase/CocE"/>
</dbReference>
<reference evidence="2" key="1">
    <citation type="submission" date="2020-02" db="EMBL/GenBank/DDBJ databases">
        <authorList>
            <person name="Meier V. D."/>
        </authorList>
    </citation>
    <scope>NUCLEOTIDE SEQUENCE</scope>
    <source>
        <strain evidence="2">AVDCRST_MAG59</strain>
    </source>
</reference>
<dbReference type="Gene3D" id="2.120.10.30">
    <property type="entry name" value="TolB, C-terminal domain"/>
    <property type="match status" value="1"/>
</dbReference>
<evidence type="ECO:0000259" key="1">
    <source>
        <dbReference type="Pfam" id="PF00326"/>
    </source>
</evidence>
<feature type="domain" description="Peptidase S9 prolyl oligopeptidase catalytic" evidence="1">
    <location>
        <begin position="438"/>
        <end position="644"/>
    </location>
</feature>
<dbReference type="GO" id="GO:0008236">
    <property type="term" value="F:serine-type peptidase activity"/>
    <property type="evidence" value="ECO:0007669"/>
    <property type="project" value="InterPro"/>
</dbReference>
<dbReference type="GO" id="GO:0006508">
    <property type="term" value="P:proteolysis"/>
    <property type="evidence" value="ECO:0007669"/>
    <property type="project" value="InterPro"/>
</dbReference>
<dbReference type="PANTHER" id="PTHR43056">
    <property type="entry name" value="PEPTIDASE S9 PROLYL OLIGOPEPTIDASE"/>
    <property type="match status" value="1"/>
</dbReference>
<dbReference type="Pfam" id="PF00326">
    <property type="entry name" value="Peptidase_S9"/>
    <property type="match status" value="1"/>
</dbReference>
<dbReference type="SUPFAM" id="SSF53474">
    <property type="entry name" value="alpha/beta-Hydrolases"/>
    <property type="match status" value="1"/>
</dbReference>
<accession>A0A6J4UKT4</accession>
<dbReference type="AlphaFoldDB" id="A0A6J4UKT4"/>
<gene>
    <name evidence="2" type="ORF">AVDCRST_MAG59-1946</name>
</gene>
<dbReference type="PANTHER" id="PTHR43056:SF5">
    <property type="entry name" value="PEPTIDASE S9 PROLYL OLIGOPEPTIDASE CATALYTIC DOMAIN-CONTAINING PROTEIN"/>
    <property type="match status" value="1"/>
</dbReference>
<dbReference type="EMBL" id="CADCWF010000121">
    <property type="protein sequence ID" value="CAA9553283.1"/>
    <property type="molecule type" value="Genomic_DNA"/>
</dbReference>
<sequence>MAEAPPTSAPYGSWVSPITADRIVAGTVGLGQPALDGGDVYWVEGRPSEAGRNVLVRRTADGRVDDLLPPPWNVRSRVHEYGGGAYAVRNGFVVFSHDGDGRLYKLDANDPASAPAPLTPPTAERDLRYADIAFDSVHNRVLCVREDHRAGGGGEPVNALVGVALDPAGEGDEGTVLADGTDFVSSPALSPDGALLAFLTWDHPNMPWDGTELVVGRLGEDGMLAATRRVAGGREVSVFQPQWLADGSLVFAADPTGWWNLYRLRAPLGSGKAEPVWPVEAEVGLPQWVFGMSTVGVLGDGRLAVARCDRGIWSLHLLDPESGAAEAVTTPYEAIDDVRAVGDTVVFVGGAPTLPRTVALLDLRSGETTPLKRSTGDVPDAGSRSVPQAVEFPTTGGRTAFGFFYPPANAGFAAPPGERPPLIVLSHGGPTGASETTLSLGIQFWTSRGFAVLDVNYGGSTGYGRAYRERLDGEWGIVDVDDCCNGARFLADQGLADGARLAIRGGSAGGYTTLAALAFRDVFAAGASRYGISDLETMATDTHKFESRYLDRLVGPYPAERGRYVERSPIHHLAGFDAPLLLLQGLEDKVVPPDQSVRMYEAVKAKGVPVAYVPFAGEQHGFRQAANIKRALEAELYFFGRVFGFTPADPIEPVEIANL</sequence>
<organism evidence="2">
    <name type="scientific">uncultured Thermomicrobiales bacterium</name>
    <dbReference type="NCBI Taxonomy" id="1645740"/>
    <lineage>
        <taxon>Bacteria</taxon>
        <taxon>Pseudomonadati</taxon>
        <taxon>Thermomicrobiota</taxon>
        <taxon>Thermomicrobia</taxon>
        <taxon>Thermomicrobiales</taxon>
        <taxon>environmental samples</taxon>
    </lineage>
</organism>
<dbReference type="InterPro" id="IPR011042">
    <property type="entry name" value="6-blade_b-propeller_TolB-like"/>
</dbReference>
<dbReference type="SUPFAM" id="SSF82171">
    <property type="entry name" value="DPP6 N-terminal domain-like"/>
    <property type="match status" value="1"/>
</dbReference>